<evidence type="ECO:0000256" key="11">
    <source>
        <dbReference type="ARBA" id="ARBA00049375"/>
    </source>
</evidence>
<evidence type="ECO:0000256" key="8">
    <source>
        <dbReference type="ARBA" id="ARBA00022741"/>
    </source>
</evidence>
<evidence type="ECO:0000256" key="4">
    <source>
        <dbReference type="ARBA" id="ARBA00017858"/>
    </source>
</evidence>
<dbReference type="PANTHER" id="PTHR20861">
    <property type="entry name" value="HOMOSERINE/4-DIPHOSPHOCYTIDYL-2-C-METHYL-D-ERYTHRITOL KINASE"/>
    <property type="match status" value="1"/>
</dbReference>
<dbReference type="SUPFAM" id="SSF54211">
    <property type="entry name" value="Ribosomal protein S5 domain 2-like"/>
    <property type="match status" value="1"/>
</dbReference>
<proteinExistence type="inferred from homology"/>
<dbReference type="RefSeq" id="WP_310536859.1">
    <property type="nucleotide sequence ID" value="NZ_BAAAOC010000091.1"/>
</dbReference>
<dbReference type="NCBIfam" id="TIGR00191">
    <property type="entry name" value="thrB"/>
    <property type="match status" value="1"/>
</dbReference>
<dbReference type="Proteomes" id="UP001260872">
    <property type="component" value="Unassembled WGS sequence"/>
</dbReference>
<dbReference type="PANTHER" id="PTHR20861:SF1">
    <property type="entry name" value="HOMOSERINE KINASE"/>
    <property type="match status" value="1"/>
</dbReference>
<evidence type="ECO:0000256" key="5">
    <source>
        <dbReference type="ARBA" id="ARBA00022605"/>
    </source>
</evidence>
<dbReference type="EMBL" id="JAVKGT010000009">
    <property type="protein sequence ID" value="MDR5711479.1"/>
    <property type="molecule type" value="Genomic_DNA"/>
</dbReference>
<dbReference type="PRINTS" id="PR00958">
    <property type="entry name" value="HOMSERKINASE"/>
</dbReference>
<feature type="domain" description="GHMP kinase N-terminal" evidence="14">
    <location>
        <begin position="96"/>
        <end position="177"/>
    </location>
</feature>
<evidence type="ECO:0000256" key="2">
    <source>
        <dbReference type="ARBA" id="ARBA00007370"/>
    </source>
</evidence>
<keyword evidence="8 13" id="KW-0547">Nucleotide-binding</keyword>
<dbReference type="HAMAP" id="MF_00384">
    <property type="entry name" value="Homoser_kinase"/>
    <property type="match status" value="1"/>
</dbReference>
<sequence>MQNLGQLGQGLAPHEALRETAEPLLSPLSEPVSFRLRVPATSANLGPGYDSMGLALALYDEVTVDAAPRADQREAAVDVVVSGEGAETLPSDASHLVIAVVERILGAKGYQLPDLRVQAKNVIPHSRGLGSSAAAVACAVLTADQLIPGGLSEDDKLQIGSRLEGHPDNYVPALRGGVAVSWEASGGHKVPIFRTAALRVHPGLRTVVAIPNFVQSTQAARDLLPETVAHAEAAKNSSRAGLLVHALTNDLDLLFEATEDSLHQEFRRPAFPASMGLVDALRDTGLAAVISGAGPAVLVLTDSEGTARASQVITAYADTLTGGDTFAPRSLPLSTTGATVEAIQR</sequence>
<dbReference type="PIRSF" id="PIRSF000676">
    <property type="entry name" value="Homoser_kin"/>
    <property type="match status" value="1"/>
</dbReference>
<feature type="domain" description="GHMP kinase C-terminal" evidence="15">
    <location>
        <begin position="247"/>
        <end position="308"/>
    </location>
</feature>
<reference evidence="17" key="1">
    <citation type="submission" date="2023-07" db="EMBL/GenBank/DDBJ databases">
        <title>Description of three actinobacteria isolated from air of manufacturing shop in a pharmaceutical factory.</title>
        <authorList>
            <person name="Zhang D.-F."/>
        </authorList>
    </citation>
    <scope>NUCLEOTIDE SEQUENCE [LARGE SCALE GENOMIC DNA]</scope>
    <source>
        <strain evidence="17">CCTCC AB 207010</strain>
    </source>
</reference>
<gene>
    <name evidence="13 16" type="primary">thrB</name>
    <name evidence="16" type="ORF">RH857_04945</name>
</gene>
<comment type="function">
    <text evidence="12 13">Catalyzes the ATP-dependent phosphorylation of L-homoserine to L-homoserine phosphate.</text>
</comment>
<keyword evidence="13" id="KW-0963">Cytoplasm</keyword>
<dbReference type="InterPro" id="IPR014721">
    <property type="entry name" value="Ribsml_uS5_D2-typ_fold_subgr"/>
</dbReference>
<evidence type="ECO:0000256" key="9">
    <source>
        <dbReference type="ARBA" id="ARBA00022777"/>
    </source>
</evidence>
<name>A0ABU1FS61_9MICC</name>
<dbReference type="InterPro" id="IPR006203">
    <property type="entry name" value="GHMP_knse_ATP-bd_CS"/>
</dbReference>
<comment type="pathway">
    <text evidence="1 13">Amino-acid biosynthesis; L-threonine biosynthesis; L-threonine from L-aspartate: step 4/5.</text>
</comment>
<comment type="caution">
    <text evidence="16">The sequence shown here is derived from an EMBL/GenBank/DDBJ whole genome shotgun (WGS) entry which is preliminary data.</text>
</comment>
<organism evidence="16 17">
    <name type="scientific">Nesterenkonia flava</name>
    <dbReference type="NCBI Taxonomy" id="469799"/>
    <lineage>
        <taxon>Bacteria</taxon>
        <taxon>Bacillati</taxon>
        <taxon>Actinomycetota</taxon>
        <taxon>Actinomycetes</taxon>
        <taxon>Micrococcales</taxon>
        <taxon>Micrococcaceae</taxon>
        <taxon>Nesterenkonia</taxon>
    </lineage>
</organism>
<dbReference type="InterPro" id="IPR036554">
    <property type="entry name" value="GHMP_kinase_C_sf"/>
</dbReference>
<dbReference type="GO" id="GO:0004413">
    <property type="term" value="F:homoserine kinase activity"/>
    <property type="evidence" value="ECO:0007669"/>
    <property type="project" value="UniProtKB-EC"/>
</dbReference>
<comment type="catalytic activity">
    <reaction evidence="11 13">
        <text>L-homoserine + ATP = O-phospho-L-homoserine + ADP + H(+)</text>
        <dbReference type="Rhea" id="RHEA:13985"/>
        <dbReference type="ChEBI" id="CHEBI:15378"/>
        <dbReference type="ChEBI" id="CHEBI:30616"/>
        <dbReference type="ChEBI" id="CHEBI:57476"/>
        <dbReference type="ChEBI" id="CHEBI:57590"/>
        <dbReference type="ChEBI" id="CHEBI:456216"/>
        <dbReference type="EC" id="2.7.1.39"/>
    </reaction>
</comment>
<evidence type="ECO:0000256" key="13">
    <source>
        <dbReference type="HAMAP-Rule" id="MF_00384"/>
    </source>
</evidence>
<keyword evidence="17" id="KW-1185">Reference proteome</keyword>
<dbReference type="EC" id="2.7.1.39" evidence="3 13"/>
<evidence type="ECO:0000256" key="6">
    <source>
        <dbReference type="ARBA" id="ARBA00022679"/>
    </source>
</evidence>
<protein>
    <recommendedName>
        <fullName evidence="4 13">Homoserine kinase</fullName>
        <shortName evidence="13">HK</shortName>
        <shortName evidence="13">HSK</shortName>
        <ecNumber evidence="3 13">2.7.1.39</ecNumber>
    </recommendedName>
</protein>
<dbReference type="Gene3D" id="3.30.70.890">
    <property type="entry name" value="GHMP kinase, C-terminal domain"/>
    <property type="match status" value="1"/>
</dbReference>
<keyword evidence="7 13" id="KW-0791">Threonine biosynthesis</keyword>
<dbReference type="PROSITE" id="PS00627">
    <property type="entry name" value="GHMP_KINASES_ATP"/>
    <property type="match status" value="1"/>
</dbReference>
<evidence type="ECO:0000259" key="14">
    <source>
        <dbReference type="Pfam" id="PF00288"/>
    </source>
</evidence>
<keyword evidence="5 13" id="KW-0028">Amino-acid biosynthesis</keyword>
<evidence type="ECO:0000256" key="12">
    <source>
        <dbReference type="ARBA" id="ARBA00049954"/>
    </source>
</evidence>
<dbReference type="Pfam" id="PF08544">
    <property type="entry name" value="GHMP_kinases_C"/>
    <property type="match status" value="1"/>
</dbReference>
<evidence type="ECO:0000313" key="16">
    <source>
        <dbReference type="EMBL" id="MDR5711479.1"/>
    </source>
</evidence>
<evidence type="ECO:0000313" key="17">
    <source>
        <dbReference type="Proteomes" id="UP001260872"/>
    </source>
</evidence>
<keyword evidence="6 13" id="KW-0808">Transferase</keyword>
<dbReference type="SUPFAM" id="SSF55060">
    <property type="entry name" value="GHMP Kinase, C-terminal domain"/>
    <property type="match status" value="1"/>
</dbReference>
<dbReference type="Gene3D" id="3.30.230.10">
    <property type="match status" value="1"/>
</dbReference>
<dbReference type="InterPro" id="IPR013750">
    <property type="entry name" value="GHMP_kinase_C_dom"/>
</dbReference>
<feature type="binding site" evidence="13">
    <location>
        <begin position="124"/>
        <end position="134"/>
    </location>
    <ligand>
        <name>ATP</name>
        <dbReference type="ChEBI" id="CHEBI:30616"/>
    </ligand>
</feature>
<evidence type="ECO:0000259" key="15">
    <source>
        <dbReference type="Pfam" id="PF08544"/>
    </source>
</evidence>
<keyword evidence="10 13" id="KW-0067">ATP-binding</keyword>
<comment type="similarity">
    <text evidence="2 13">Belongs to the GHMP kinase family. Homoserine kinase subfamily.</text>
</comment>
<keyword evidence="9 13" id="KW-0418">Kinase</keyword>
<evidence type="ECO:0000256" key="10">
    <source>
        <dbReference type="ARBA" id="ARBA00022840"/>
    </source>
</evidence>
<dbReference type="InterPro" id="IPR000870">
    <property type="entry name" value="Homoserine_kinase"/>
</dbReference>
<dbReference type="InterPro" id="IPR006204">
    <property type="entry name" value="GHMP_kinase_N_dom"/>
</dbReference>
<evidence type="ECO:0000256" key="3">
    <source>
        <dbReference type="ARBA" id="ARBA00012078"/>
    </source>
</evidence>
<dbReference type="Pfam" id="PF00288">
    <property type="entry name" value="GHMP_kinases_N"/>
    <property type="match status" value="1"/>
</dbReference>
<comment type="subcellular location">
    <subcellularLocation>
        <location evidence="13">Cytoplasm</location>
    </subcellularLocation>
</comment>
<dbReference type="InterPro" id="IPR020568">
    <property type="entry name" value="Ribosomal_Su5_D2-typ_SF"/>
</dbReference>
<accession>A0ABU1FS61</accession>
<evidence type="ECO:0000256" key="7">
    <source>
        <dbReference type="ARBA" id="ARBA00022697"/>
    </source>
</evidence>
<evidence type="ECO:0000256" key="1">
    <source>
        <dbReference type="ARBA" id="ARBA00005015"/>
    </source>
</evidence>